<keyword evidence="12" id="KW-0812">Transmembrane</keyword>
<keyword evidence="4" id="KW-0443">Lipid metabolism</keyword>
<keyword evidence="3" id="KW-0210">Decarboxylase</keyword>
<proteinExistence type="predicted"/>
<dbReference type="PANTHER" id="PTHR35809">
    <property type="entry name" value="ARCHAETIDYLSERINE DECARBOXYLASE PROENZYME-RELATED"/>
    <property type="match status" value="1"/>
</dbReference>
<keyword evidence="5 12" id="KW-0472">Membrane</keyword>
<evidence type="ECO:0000256" key="5">
    <source>
        <dbReference type="ARBA" id="ARBA00023136"/>
    </source>
</evidence>
<keyword evidence="7" id="KW-0594">Phospholipid biosynthesis</keyword>
<organism evidence="13 14">
    <name type="scientific">Hyphomonas johnsonii MHS-2</name>
    <dbReference type="NCBI Taxonomy" id="1280950"/>
    <lineage>
        <taxon>Bacteria</taxon>
        <taxon>Pseudomonadati</taxon>
        <taxon>Pseudomonadota</taxon>
        <taxon>Alphaproteobacteria</taxon>
        <taxon>Hyphomonadales</taxon>
        <taxon>Hyphomonadaceae</taxon>
        <taxon>Hyphomonas</taxon>
    </lineage>
</organism>
<dbReference type="Proteomes" id="UP000025171">
    <property type="component" value="Unassembled WGS sequence"/>
</dbReference>
<gene>
    <name evidence="13" type="ORF">HJO_05340</name>
</gene>
<dbReference type="PANTHER" id="PTHR35809:SF1">
    <property type="entry name" value="ARCHAETIDYLSERINE DECARBOXYLASE PROENZYME-RELATED"/>
    <property type="match status" value="1"/>
</dbReference>
<accession>A0A059FS17</accession>
<feature type="compositionally biased region" description="Acidic residues" evidence="11">
    <location>
        <begin position="237"/>
        <end position="274"/>
    </location>
</feature>
<evidence type="ECO:0000256" key="3">
    <source>
        <dbReference type="ARBA" id="ARBA00022793"/>
    </source>
</evidence>
<dbReference type="Pfam" id="PF02666">
    <property type="entry name" value="PS_Dcarbxylase"/>
    <property type="match status" value="1"/>
</dbReference>
<dbReference type="InterPro" id="IPR003817">
    <property type="entry name" value="PS_Dcarbxylase"/>
</dbReference>
<dbReference type="GO" id="GO:0004609">
    <property type="term" value="F:phosphatidylserine decarboxylase activity"/>
    <property type="evidence" value="ECO:0007669"/>
    <property type="project" value="InterPro"/>
</dbReference>
<dbReference type="RefSeq" id="WP_035614739.1">
    <property type="nucleotide sequence ID" value="NZ_ARYK01000002.1"/>
</dbReference>
<evidence type="ECO:0000256" key="7">
    <source>
        <dbReference type="ARBA" id="ARBA00023209"/>
    </source>
</evidence>
<evidence type="ECO:0000256" key="10">
    <source>
        <dbReference type="ARBA" id="ARBA00023317"/>
    </source>
</evidence>
<keyword evidence="14" id="KW-1185">Reference proteome</keyword>
<keyword evidence="8" id="KW-0456">Lyase</keyword>
<keyword evidence="9" id="KW-1208">Phospholipid metabolism</keyword>
<sequence>MPEDIDRKSMPWMTAGIDWEGVAAALGALLVALLLGAIWGPLFWIGFAGVILAIFAARWSHRTPPDMASGVVAPCDGVIVSIESVEPPSELRLNETRATRIRIASAPTATNKLYTPIAGSLESLIVQAGEAGVLFAMRPDDDGLSIAYLTFESRGQQVGVRLATGGFGPRMELTTEAGDIVRLGRPFGTRRLGGWCDVYVPASVGRLVWPGQTVVGGETVFGRLKTQGDTELPSDSPEAEDDVAETDEPLAIEAEPEDDDDYPSPEDVSVPDDPAEIFARLREAARKHEE</sequence>
<dbReference type="EMBL" id="ARYK01000002">
    <property type="protein sequence ID" value="KCZ93253.1"/>
    <property type="molecule type" value="Genomic_DNA"/>
</dbReference>
<evidence type="ECO:0000256" key="6">
    <source>
        <dbReference type="ARBA" id="ARBA00023145"/>
    </source>
</evidence>
<keyword evidence="12" id="KW-1133">Transmembrane helix</keyword>
<dbReference type="OrthoDB" id="9790893at2"/>
<evidence type="ECO:0000256" key="4">
    <source>
        <dbReference type="ARBA" id="ARBA00023098"/>
    </source>
</evidence>
<comment type="caution">
    <text evidence="13">The sequence shown here is derived from an EMBL/GenBank/DDBJ whole genome shotgun (WGS) entry which is preliminary data.</text>
</comment>
<keyword evidence="10" id="KW-0670">Pyruvate</keyword>
<dbReference type="AlphaFoldDB" id="A0A059FS17"/>
<dbReference type="eggNOG" id="COG0688">
    <property type="taxonomic scope" value="Bacteria"/>
</dbReference>
<evidence type="ECO:0000256" key="12">
    <source>
        <dbReference type="SAM" id="Phobius"/>
    </source>
</evidence>
<reference evidence="13 14" key="1">
    <citation type="journal article" date="2014" name="Antonie Van Leeuwenhoek">
        <title>Hyphomonas beringensis sp. nov. and Hyphomonas chukchiensis sp. nov., isolated from surface seawater of the Bering Sea and Chukchi Sea.</title>
        <authorList>
            <person name="Li C."/>
            <person name="Lai Q."/>
            <person name="Li G."/>
            <person name="Dong C."/>
            <person name="Wang J."/>
            <person name="Liao Y."/>
            <person name="Shao Z."/>
        </authorList>
    </citation>
    <scope>NUCLEOTIDE SEQUENCE [LARGE SCALE GENOMIC DNA]</scope>
    <source>
        <strain evidence="13 14">MHS-2</strain>
    </source>
</reference>
<protein>
    <submittedName>
        <fullName evidence="13">Phosphatidylserine decarboxylase-related protein</fullName>
    </submittedName>
</protein>
<dbReference type="STRING" id="1280950.HJO_05340"/>
<feature type="transmembrane region" description="Helical" evidence="12">
    <location>
        <begin position="12"/>
        <end position="35"/>
    </location>
</feature>
<keyword evidence="2" id="KW-0444">Lipid biosynthesis</keyword>
<keyword evidence="1" id="KW-1003">Cell membrane</keyword>
<evidence type="ECO:0000256" key="2">
    <source>
        <dbReference type="ARBA" id="ARBA00022516"/>
    </source>
</evidence>
<dbReference type="GO" id="GO:0008654">
    <property type="term" value="P:phospholipid biosynthetic process"/>
    <property type="evidence" value="ECO:0007669"/>
    <property type="project" value="UniProtKB-KW"/>
</dbReference>
<dbReference type="InterPro" id="IPR033175">
    <property type="entry name" value="PSD-A"/>
</dbReference>
<keyword evidence="6" id="KW-0865">Zymogen</keyword>
<evidence type="ECO:0000256" key="1">
    <source>
        <dbReference type="ARBA" id="ARBA00022475"/>
    </source>
</evidence>
<feature type="region of interest" description="Disordered" evidence="11">
    <location>
        <begin position="225"/>
        <end position="274"/>
    </location>
</feature>
<evidence type="ECO:0000313" key="13">
    <source>
        <dbReference type="EMBL" id="KCZ93253.1"/>
    </source>
</evidence>
<dbReference type="PATRIC" id="fig|1280950.3.peg.1075"/>
<evidence type="ECO:0000313" key="14">
    <source>
        <dbReference type="Proteomes" id="UP000025171"/>
    </source>
</evidence>
<evidence type="ECO:0000256" key="9">
    <source>
        <dbReference type="ARBA" id="ARBA00023264"/>
    </source>
</evidence>
<name>A0A059FS17_9PROT</name>
<evidence type="ECO:0000256" key="8">
    <source>
        <dbReference type="ARBA" id="ARBA00023239"/>
    </source>
</evidence>
<evidence type="ECO:0000256" key="11">
    <source>
        <dbReference type="SAM" id="MobiDB-lite"/>
    </source>
</evidence>